<feature type="domain" description="Carrier" evidence="7">
    <location>
        <begin position="977"/>
        <end position="1052"/>
    </location>
</feature>
<dbReference type="EMBL" id="QRUP01000002">
    <property type="protein sequence ID" value="RGR76191.1"/>
    <property type="molecule type" value="Genomic_DNA"/>
</dbReference>
<dbReference type="SUPFAM" id="SSF52777">
    <property type="entry name" value="CoA-dependent acyltransferases"/>
    <property type="match status" value="4"/>
</dbReference>
<comment type="cofactor">
    <cofactor evidence="1">
        <name>pantetheine 4'-phosphate</name>
        <dbReference type="ChEBI" id="CHEBI:47942"/>
    </cofactor>
</comment>
<dbReference type="GO" id="GO:0008610">
    <property type="term" value="P:lipid biosynthetic process"/>
    <property type="evidence" value="ECO:0007669"/>
    <property type="project" value="UniProtKB-ARBA"/>
</dbReference>
<evidence type="ECO:0000256" key="2">
    <source>
        <dbReference type="ARBA" id="ARBA00022450"/>
    </source>
</evidence>
<dbReference type="GO" id="GO:0016874">
    <property type="term" value="F:ligase activity"/>
    <property type="evidence" value="ECO:0007669"/>
    <property type="project" value="UniProtKB-KW"/>
</dbReference>
<dbReference type="Pfam" id="PF00501">
    <property type="entry name" value="AMP-binding"/>
    <property type="match status" value="2"/>
</dbReference>
<dbReference type="InterPro" id="IPR009081">
    <property type="entry name" value="PP-bd_ACP"/>
</dbReference>
<keyword evidence="4" id="KW-0436">Ligase</keyword>
<dbReference type="InterPro" id="IPR045851">
    <property type="entry name" value="AMP-bd_C_sf"/>
</dbReference>
<dbReference type="Pfam" id="PF07993">
    <property type="entry name" value="NAD_binding_4"/>
    <property type="match status" value="1"/>
</dbReference>
<dbReference type="InterPro" id="IPR000873">
    <property type="entry name" value="AMP-dep_synth/lig_dom"/>
</dbReference>
<dbReference type="SUPFAM" id="SSF56801">
    <property type="entry name" value="Acetyl-CoA synthetase-like"/>
    <property type="match status" value="2"/>
</dbReference>
<evidence type="ECO:0000256" key="5">
    <source>
        <dbReference type="ARBA" id="ARBA00023194"/>
    </source>
</evidence>
<evidence type="ECO:0000256" key="3">
    <source>
        <dbReference type="ARBA" id="ARBA00022553"/>
    </source>
</evidence>
<reference evidence="8 9" key="1">
    <citation type="submission" date="2018-08" db="EMBL/GenBank/DDBJ databases">
        <title>A genome reference for cultivated species of the human gut microbiota.</title>
        <authorList>
            <person name="Zou Y."/>
            <person name="Xue W."/>
            <person name="Luo G."/>
        </authorList>
    </citation>
    <scope>NUCLEOTIDE SEQUENCE [LARGE SCALE GENOMIC DNA]</scope>
    <source>
        <strain evidence="8 9">AF24-29</strain>
    </source>
</reference>
<dbReference type="InterPro" id="IPR010071">
    <property type="entry name" value="AA_adenyl_dom"/>
</dbReference>
<dbReference type="InterPro" id="IPR042099">
    <property type="entry name" value="ANL_N_sf"/>
</dbReference>
<dbReference type="PROSITE" id="PS00455">
    <property type="entry name" value="AMP_BINDING"/>
    <property type="match status" value="1"/>
</dbReference>
<dbReference type="PROSITE" id="PS50075">
    <property type="entry name" value="CARRIER"/>
    <property type="match status" value="2"/>
</dbReference>
<dbReference type="GO" id="GO:0044550">
    <property type="term" value="P:secondary metabolite biosynthetic process"/>
    <property type="evidence" value="ECO:0007669"/>
    <property type="project" value="TreeGrafter"/>
</dbReference>
<organism evidence="8 9">
    <name type="scientific">Holdemania filiformis</name>
    <dbReference type="NCBI Taxonomy" id="61171"/>
    <lineage>
        <taxon>Bacteria</taxon>
        <taxon>Bacillati</taxon>
        <taxon>Bacillota</taxon>
        <taxon>Erysipelotrichia</taxon>
        <taxon>Erysipelotrichales</taxon>
        <taxon>Erysipelotrichaceae</taxon>
        <taxon>Holdemania</taxon>
    </lineage>
</organism>
<dbReference type="Gene3D" id="3.40.50.12780">
    <property type="entry name" value="N-terminal domain of ligase-like"/>
    <property type="match status" value="2"/>
</dbReference>
<evidence type="ECO:0000256" key="1">
    <source>
        <dbReference type="ARBA" id="ARBA00001957"/>
    </source>
</evidence>
<dbReference type="Proteomes" id="UP000284178">
    <property type="component" value="Unassembled WGS sequence"/>
</dbReference>
<dbReference type="CDD" id="cd05930">
    <property type="entry name" value="A_NRPS"/>
    <property type="match status" value="2"/>
</dbReference>
<keyword evidence="3" id="KW-0597">Phosphoprotein</keyword>
<dbReference type="Gene3D" id="3.40.50.720">
    <property type="entry name" value="NAD(P)-binding Rossmann-like Domain"/>
    <property type="match status" value="1"/>
</dbReference>
<proteinExistence type="predicted"/>
<evidence type="ECO:0000259" key="7">
    <source>
        <dbReference type="PROSITE" id="PS50075"/>
    </source>
</evidence>
<dbReference type="Gene3D" id="3.30.300.30">
    <property type="match status" value="2"/>
</dbReference>
<dbReference type="GO" id="GO:0017000">
    <property type="term" value="P:antibiotic biosynthetic process"/>
    <property type="evidence" value="ECO:0007669"/>
    <property type="project" value="UniProtKB-KW"/>
</dbReference>
<evidence type="ECO:0000256" key="4">
    <source>
        <dbReference type="ARBA" id="ARBA00022598"/>
    </source>
</evidence>
<dbReference type="Pfam" id="PF13193">
    <property type="entry name" value="AMP-binding_C"/>
    <property type="match status" value="1"/>
</dbReference>
<dbReference type="Pfam" id="PF00668">
    <property type="entry name" value="Condensation"/>
    <property type="match status" value="2"/>
</dbReference>
<dbReference type="InterPro" id="IPR036291">
    <property type="entry name" value="NAD(P)-bd_dom_sf"/>
</dbReference>
<accession>A0A412G5J4</accession>
<name>A0A412G5J4_9FIRM</name>
<dbReference type="InterPro" id="IPR001242">
    <property type="entry name" value="Condensation_dom"/>
</dbReference>
<dbReference type="SUPFAM" id="SSF51735">
    <property type="entry name" value="NAD(P)-binding Rossmann-fold domains"/>
    <property type="match status" value="1"/>
</dbReference>
<evidence type="ECO:0000313" key="8">
    <source>
        <dbReference type="EMBL" id="RGR76191.1"/>
    </source>
</evidence>
<dbReference type="GO" id="GO:0031177">
    <property type="term" value="F:phosphopantetheine binding"/>
    <property type="evidence" value="ECO:0007669"/>
    <property type="project" value="TreeGrafter"/>
</dbReference>
<evidence type="ECO:0000313" key="9">
    <source>
        <dbReference type="Proteomes" id="UP000284178"/>
    </source>
</evidence>
<dbReference type="InterPro" id="IPR025110">
    <property type="entry name" value="AMP-bd_C"/>
</dbReference>
<dbReference type="Pfam" id="PF00550">
    <property type="entry name" value="PP-binding"/>
    <property type="match status" value="2"/>
</dbReference>
<dbReference type="InterPro" id="IPR020845">
    <property type="entry name" value="AMP-binding_CS"/>
</dbReference>
<dbReference type="GO" id="GO:0043041">
    <property type="term" value="P:amino acid activation for nonribosomal peptide biosynthetic process"/>
    <property type="evidence" value="ECO:0007669"/>
    <property type="project" value="TreeGrafter"/>
</dbReference>
<dbReference type="PANTHER" id="PTHR45527">
    <property type="entry name" value="NONRIBOSOMAL PEPTIDE SYNTHETASE"/>
    <property type="match status" value="1"/>
</dbReference>
<feature type="compositionally biased region" description="Basic and acidic residues" evidence="6">
    <location>
        <begin position="1979"/>
        <end position="1990"/>
    </location>
</feature>
<keyword evidence="5" id="KW-0045">Antibiotic biosynthesis</keyword>
<dbReference type="Gene3D" id="3.30.559.30">
    <property type="entry name" value="Nonribosomal peptide synthetase, condensation domain"/>
    <property type="match status" value="2"/>
</dbReference>
<feature type="domain" description="Carrier" evidence="7">
    <location>
        <begin position="1997"/>
        <end position="2071"/>
    </location>
</feature>
<dbReference type="InterPro" id="IPR023213">
    <property type="entry name" value="CAT-like_dom_sf"/>
</dbReference>
<dbReference type="PROSITE" id="PS00012">
    <property type="entry name" value="PHOSPHOPANTETHEINE"/>
    <property type="match status" value="1"/>
</dbReference>
<dbReference type="PANTHER" id="PTHR45527:SF1">
    <property type="entry name" value="FATTY ACID SYNTHASE"/>
    <property type="match status" value="1"/>
</dbReference>
<dbReference type="GO" id="GO:0005737">
    <property type="term" value="C:cytoplasm"/>
    <property type="evidence" value="ECO:0007669"/>
    <property type="project" value="TreeGrafter"/>
</dbReference>
<sequence length="2447" mass="273053">MFTLTFKSKPSPLPDTLLILRRTRMKTTTPTHTEDLSFSQQNIWNLEQALPHTPINHICTTLFIDEYFDAEALQRTLNAVLEHDETLRTQLTLTEGRPRQYFVPFVPQSFPVLDFSAVTQAEFEAWQKAVTQTPMPLLDQPLIHFYGFQTGETCGGVLILAHHLISDGWAQVLLHNRIAALYCRAQAGESLEEAELTPYCEHLSQEQAYQHSSRYTRDQQFWQRETAAWEAPESLRTTPLYPLSPVGKRYSRILSESLSRRLQVFCNERQISPFITILLGLAVYLGRIHAQKAPVIGVPVINRSQSKEKYAGGMFVSTLPFRCELDPAQTADQFCQTLNDQWYRLLKHQKYPFSEIMKLARAQRPELETLFSIALSYEDTRLIPPSDTPVRFRGAWHYSGEQREELCLHVSHRESDAFQIDYDYQVQSFSEARIAQLHQSLTTILQDVLKHPDTPISRLRILEEAEEDRIVYALNPLAAAVPSATLIARWHQIVQNQGPRMAVVDQDRRLTFDQLNAQAEALATQFLTLPQAEPLRIALLLPRGEALITGMIAAMLSRAVWINLDPAQPANRLKTLLAQTGADLIISSCALRDQLDPQQCWAWKTIEDHQFHLAARADAPRPFTPREAAYIVYTSGTTGTPKGVVVSSASLFNFIEAMAGVYPQNPVLSLCSPAFDAFLIESIGALFNGRCVVFADAEAAENPARLADLILRHHVGMLSLTPSRLQAYLRHPAFCRAASQLEYLVCGGEAYPSALLRQLKRWTAARLYNQYGPSEATIGVCMKELAHARRITAGQPLPGCRLLVLDSEGQPLPCECIGELWISGSCLALGYDQDEDKTQECFQPLACLQGERAYRTGDLAYWTQDGEIVIAGRRDQQLKVRGYRIEAQEIAAQLSRLPHIQNAAVVLQNDRTVAAYIVSDQPVDPAGLRRALMEQLPAPVVPSVYIAVDALPLTANGKLDPDRLPPLTPSPQAENTADASFAQRWLLDQLRTLLKRPDMQLDSDYFASGGDSLIAMELLSLIEEKFQIRLKTADLYHLRTAAAIGEVLDGGQSAVEPQLQPAPRQAFYPLSFQQKAILADLLADPENDAYHMPGLFTLPADLDLDRLHQALGQLVQEEELLRTGFVLDGGEIKMQIHQTVSFHVESIEAGPDWDPAALIRPMDLASPPLFTAAFIHRKEGWALGLDMHHLISDGLTTPLLLDHLDRLYRGESRKTPLTYKDAAWAMQDGPAEADLEFWQKTLTPLPKPQLLPQDRREQTHPGGSQLVYDLSLEDSERIRTFCAANQLTPAAVFASAVLLQLARWNQTDRVTLGMPVSGRTQAATQAMPGLFMHTLPLSFQFEPQMRIRELLTRVQNQLAAIQDHQAVGLEDLIRMLNLPRQAGGNAVFDMMFSLRPIAADQLRLAGQTLGYQPVPTGLSKLPLTAEVYWEAERWHFCFEFENQRYREETIRFYQRSLEHIVMTLTKEDPVWTELDVLAPLDRCRCLDVPNALRVPYCGLPLDVQIRQRALLHPDQPALRFHQKTTTFAELIEQADRLAGALMQNASNKPAGILCERGEPLFIAMLALMHCGRAYVPLDPDFPPARIATMLNQAGADLIVGSPALLEKLNLPLPSCSVFAQAPLAKTPDRPLDAVHYCLFTSGSTGMPKGTQITYRNTAAFLESMRPLIGGCRQALCATNPVFDVFLTETLVALALDMTVVIADESQLRLPWELAALIENERCDFVQFTPTRMQMNMADAAFRKALTSVKTIIHVGEALPAPLVRRTAACTSARILNCYGPTETTVYATCDEVSHSPVTLGVPLANYETYILDEAHRRCLPMQAGELVIGGIGVGLGYINAPDKNTAFVQAPQEPQRRFYFTGDLARVNTTGKLEYLGRRDDQIKLNGHRIELQEIEQQLLQLAGIRECAVIPRIQNHEVLSLHAFASGSGETNWRQALKIVLPEFMIPASLTWLDHLPLTASGKTDRRALAALIAPSEEPDRPQVSEKSESAAAAPVQEKTALPDLAVLWREVLKRGDVDENQSFFEQGGTSLGALTLLTEYYNLGLHLTLEEFYAHPTLAEQRRRIQPEKQAKTFTAESPVRFPLKSQAAIDWRCPLISGGSGFFGLHLIDVLLKQKLSETIVVLSRSDPAALLEKAQALFGPEWVSRYKDQLVCLHCDLTRPDLGLSAAEQASLPTSLTCIVHSAAEVSHYGRRDAFLAANVESTRHLLAFAGELRVPLIHVSTLSVSGSYLPADPQKWASFCETDLDIGQNWNENLYIESKFLAEQAVCQAIEAGQPARILRLGRLCGRHRDGQFQLHPQTNAFWRLCQALRQVSCLNPALAQRTLEVTAVDECALAAVAGLHSDLTVLHLMNPHPLTLQAIFPQLPVVDDEHFALALRREAESGSAVIGSLIEQLNQLEKQPVRIQPDAAMTLQALEAEGYRWPFPRIDRELACFCQKRGETQ</sequence>
<gene>
    <name evidence="8" type="ORF">DWY25_02220</name>
</gene>
<protein>
    <submittedName>
        <fullName evidence="8">Amino acid adenylation domain-containing protein</fullName>
    </submittedName>
</protein>
<dbReference type="SUPFAM" id="SSF47336">
    <property type="entry name" value="ACP-like"/>
    <property type="match status" value="2"/>
</dbReference>
<dbReference type="InterPro" id="IPR013120">
    <property type="entry name" value="FAR_NAD-bd"/>
</dbReference>
<dbReference type="Gene3D" id="1.10.1200.10">
    <property type="entry name" value="ACP-like"/>
    <property type="match status" value="2"/>
</dbReference>
<dbReference type="InterPro" id="IPR006162">
    <property type="entry name" value="Ppantetheine_attach_site"/>
</dbReference>
<keyword evidence="9" id="KW-1185">Reference proteome</keyword>
<comment type="caution">
    <text evidence="8">The sequence shown here is derived from an EMBL/GenBank/DDBJ whole genome shotgun (WGS) entry which is preliminary data.</text>
</comment>
<dbReference type="NCBIfam" id="TIGR01733">
    <property type="entry name" value="AA-adenyl-dom"/>
    <property type="match status" value="2"/>
</dbReference>
<keyword evidence="2" id="KW-0596">Phosphopantetheine</keyword>
<feature type="region of interest" description="Disordered" evidence="6">
    <location>
        <begin position="1974"/>
        <end position="1998"/>
    </location>
</feature>
<dbReference type="InterPro" id="IPR036736">
    <property type="entry name" value="ACP-like_sf"/>
</dbReference>
<dbReference type="Gene3D" id="3.30.559.10">
    <property type="entry name" value="Chloramphenicol acetyltransferase-like domain"/>
    <property type="match status" value="2"/>
</dbReference>
<evidence type="ECO:0000256" key="6">
    <source>
        <dbReference type="SAM" id="MobiDB-lite"/>
    </source>
</evidence>